<comment type="caution">
    <text evidence="1">The sequence shown here is derived from an EMBL/GenBank/DDBJ whole genome shotgun (WGS) entry which is preliminary data.</text>
</comment>
<keyword evidence="2" id="KW-1185">Reference proteome</keyword>
<evidence type="ECO:0000313" key="2">
    <source>
        <dbReference type="Proteomes" id="UP001144204"/>
    </source>
</evidence>
<reference evidence="1" key="1">
    <citation type="submission" date="2022-07" db="EMBL/GenBank/DDBJ databases">
        <authorList>
            <person name="Kouya T."/>
            <person name="Ishiyama Y."/>
        </authorList>
    </citation>
    <scope>NUCLEOTIDE SEQUENCE</scope>
    <source>
        <strain evidence="1">WR16-4</strain>
    </source>
</reference>
<gene>
    <name evidence="1" type="ORF">WR164_02560</name>
</gene>
<evidence type="ECO:0008006" key="3">
    <source>
        <dbReference type="Google" id="ProtNLM"/>
    </source>
</evidence>
<name>A0A9W6AZC4_9LACO</name>
<proteinExistence type="predicted"/>
<accession>A0A9W6AZC4</accession>
<protein>
    <recommendedName>
        <fullName evidence="3">Acetyltransferase</fullName>
    </recommendedName>
</protein>
<dbReference type="AlphaFoldDB" id="A0A9W6AZC4"/>
<dbReference type="EMBL" id="BRPL01000002">
    <property type="protein sequence ID" value="GLB46277.1"/>
    <property type="molecule type" value="Genomic_DNA"/>
</dbReference>
<reference evidence="1" key="2">
    <citation type="journal article" date="2023" name="PLoS ONE">
        <title>Philodulcilactobacillus myokoensis gen. nov., sp. nov., a fructophilic, acidophilic, and agar-phobic lactic acid bacterium isolated from fermented vegetable extracts.</title>
        <authorList>
            <person name="Kouya T."/>
            <person name="Ishiyama Y."/>
            <person name="Ohashi S."/>
            <person name="Kumakubo R."/>
            <person name="Yamazaki T."/>
            <person name="Otaki T."/>
        </authorList>
    </citation>
    <scope>NUCLEOTIDE SEQUENCE</scope>
    <source>
        <strain evidence="1">WR16-4</strain>
    </source>
</reference>
<organism evidence="1 2">
    <name type="scientific">Philodulcilactobacillus myokoensis</name>
    <dbReference type="NCBI Taxonomy" id="2929573"/>
    <lineage>
        <taxon>Bacteria</taxon>
        <taxon>Bacillati</taxon>
        <taxon>Bacillota</taxon>
        <taxon>Bacilli</taxon>
        <taxon>Lactobacillales</taxon>
        <taxon>Lactobacillaceae</taxon>
        <taxon>Philodulcilactobacillus</taxon>
    </lineage>
</organism>
<dbReference type="Proteomes" id="UP001144204">
    <property type="component" value="Unassembled WGS sequence"/>
</dbReference>
<sequence length="50" mass="5877">MIVKLNQVSDHQLNQILKIWLNGNLDAHDFIPKNCWMDNYDNVKNLLPKA</sequence>
<evidence type="ECO:0000313" key="1">
    <source>
        <dbReference type="EMBL" id="GLB46277.1"/>
    </source>
</evidence>